<evidence type="ECO:0000256" key="4">
    <source>
        <dbReference type="ARBA" id="ARBA00023136"/>
    </source>
</evidence>
<keyword evidence="4 6" id="KW-0472">Membrane</keyword>
<protein>
    <submittedName>
        <fullName evidence="8">G4256 protein</fullName>
    </submittedName>
</protein>
<organism evidence="8 9">
    <name type="scientific">Coccomyxa viridis</name>
    <dbReference type="NCBI Taxonomy" id="1274662"/>
    <lineage>
        <taxon>Eukaryota</taxon>
        <taxon>Viridiplantae</taxon>
        <taxon>Chlorophyta</taxon>
        <taxon>core chlorophytes</taxon>
        <taxon>Trebouxiophyceae</taxon>
        <taxon>Trebouxiophyceae incertae sedis</taxon>
        <taxon>Coccomyxaceae</taxon>
        <taxon>Coccomyxa</taxon>
    </lineage>
</organism>
<dbReference type="EMBL" id="CAXHTA020000006">
    <property type="protein sequence ID" value="CAL5221974.1"/>
    <property type="molecule type" value="Genomic_DNA"/>
</dbReference>
<evidence type="ECO:0000256" key="2">
    <source>
        <dbReference type="ARBA" id="ARBA00022692"/>
    </source>
</evidence>
<comment type="caution">
    <text evidence="8">The sequence shown here is derived from an EMBL/GenBank/DDBJ whole genome shotgun (WGS) entry which is preliminary data.</text>
</comment>
<feature type="domain" description="Sugar phosphate transporter" evidence="7">
    <location>
        <begin position="55"/>
        <end position="339"/>
    </location>
</feature>
<evidence type="ECO:0000256" key="6">
    <source>
        <dbReference type="SAM" id="Phobius"/>
    </source>
</evidence>
<feature type="compositionally biased region" description="Basic and acidic residues" evidence="5">
    <location>
        <begin position="361"/>
        <end position="373"/>
    </location>
</feature>
<reference evidence="8 9" key="1">
    <citation type="submission" date="2024-06" db="EMBL/GenBank/DDBJ databases">
        <authorList>
            <person name="Kraege A."/>
            <person name="Thomma B."/>
        </authorList>
    </citation>
    <scope>NUCLEOTIDE SEQUENCE [LARGE SCALE GENOMIC DNA]</scope>
</reference>
<accession>A0ABP1FT07</accession>
<gene>
    <name evidence="8" type="primary">g4256</name>
    <name evidence="8" type="ORF">VP750_LOCUS3633</name>
</gene>
<evidence type="ECO:0000313" key="9">
    <source>
        <dbReference type="Proteomes" id="UP001497392"/>
    </source>
</evidence>
<name>A0ABP1FT07_9CHLO</name>
<evidence type="ECO:0000259" key="7">
    <source>
        <dbReference type="Pfam" id="PF03151"/>
    </source>
</evidence>
<dbReference type="PANTHER" id="PTHR11132">
    <property type="entry name" value="SOLUTE CARRIER FAMILY 35"/>
    <property type="match status" value="1"/>
</dbReference>
<dbReference type="InterPro" id="IPR004853">
    <property type="entry name" value="Sugar_P_trans_dom"/>
</dbReference>
<evidence type="ECO:0000256" key="3">
    <source>
        <dbReference type="ARBA" id="ARBA00022989"/>
    </source>
</evidence>
<sequence length="373" mass="40538">MAAPKGAYQALPAAEAQMQTPFNGKTAVERSEKGAVASSPSGRCAIFSQALIGTLYVALWISLSGAVIMYNKWILVYYGFPFPITLTMWHMAFSAVLATIAVKAGWVRSEKSMSATIYWRSIVPVAVLFAGTLWLGNSVYMYLSVAFIQMLKALMPVAVFATGCIFGIEKFKFTTLANMVIVTVGVAIASYGELKLVVLGVILQLAAVATESTRLILVQILLQRKGLKLNPFLTMYYIAPASFGVLSILWIFVEREAVMAHHFDSSLWWVLLSNGIIAFGLNLSVFLLIGKTSALTMNVAGVIKDWLLIGLSALMFQAQISGLSLGGYGVAFSGVCWYNYTKLQAMQAKQAQLAQQPTSPLKKEGLKDPRVSP</sequence>
<comment type="subcellular location">
    <subcellularLocation>
        <location evidence="1">Membrane</location>
        <topology evidence="1">Multi-pass membrane protein</topology>
    </subcellularLocation>
</comment>
<evidence type="ECO:0000256" key="1">
    <source>
        <dbReference type="ARBA" id="ARBA00004141"/>
    </source>
</evidence>
<keyword evidence="2 6" id="KW-0812">Transmembrane</keyword>
<feature type="transmembrane region" description="Helical" evidence="6">
    <location>
        <begin position="117"/>
        <end position="135"/>
    </location>
</feature>
<dbReference type="Pfam" id="PF03151">
    <property type="entry name" value="TPT"/>
    <property type="match status" value="1"/>
</dbReference>
<dbReference type="Proteomes" id="UP001497392">
    <property type="component" value="Unassembled WGS sequence"/>
</dbReference>
<feature type="transmembrane region" description="Helical" evidence="6">
    <location>
        <begin position="50"/>
        <end position="70"/>
    </location>
</feature>
<keyword evidence="9" id="KW-1185">Reference proteome</keyword>
<feature type="transmembrane region" description="Helical" evidence="6">
    <location>
        <begin position="234"/>
        <end position="253"/>
    </location>
</feature>
<keyword evidence="3 6" id="KW-1133">Transmembrane helix</keyword>
<feature type="transmembrane region" description="Helical" evidence="6">
    <location>
        <begin position="322"/>
        <end position="340"/>
    </location>
</feature>
<evidence type="ECO:0000256" key="5">
    <source>
        <dbReference type="SAM" id="MobiDB-lite"/>
    </source>
</evidence>
<evidence type="ECO:0000313" key="8">
    <source>
        <dbReference type="EMBL" id="CAL5221974.1"/>
    </source>
</evidence>
<proteinExistence type="predicted"/>
<dbReference type="InterPro" id="IPR050186">
    <property type="entry name" value="TPT_transporter"/>
</dbReference>
<feature type="transmembrane region" description="Helical" evidence="6">
    <location>
        <begin position="82"/>
        <end position="105"/>
    </location>
</feature>
<feature type="region of interest" description="Disordered" evidence="5">
    <location>
        <begin position="354"/>
        <end position="373"/>
    </location>
</feature>
<feature type="transmembrane region" description="Helical" evidence="6">
    <location>
        <begin position="265"/>
        <end position="288"/>
    </location>
</feature>
<feature type="transmembrane region" description="Helical" evidence="6">
    <location>
        <begin position="141"/>
        <end position="166"/>
    </location>
</feature>